<keyword evidence="9" id="KW-1185">Reference proteome</keyword>
<dbReference type="GO" id="GO:0019301">
    <property type="term" value="P:rhamnose catabolic process"/>
    <property type="evidence" value="ECO:0007669"/>
    <property type="project" value="UniProtKB-UniRule"/>
</dbReference>
<evidence type="ECO:0000256" key="7">
    <source>
        <dbReference type="NCBIfam" id="TIGR01748"/>
    </source>
</evidence>
<gene>
    <name evidence="6" type="primary">rhaA</name>
    <name evidence="8" type="ORF">EXM22_15870</name>
</gene>
<keyword evidence="1 6" id="KW-0963">Cytoplasm</keyword>
<feature type="binding site" evidence="6">
    <location>
        <position position="264"/>
    </location>
    <ligand>
        <name>Mn(2+)</name>
        <dbReference type="ChEBI" id="CHEBI:29035"/>
    </ligand>
</feature>
<comment type="pathway">
    <text evidence="6">Carbohydrate degradation; L-rhamnose degradation; glycerone phosphate from L-rhamnose: step 1/3.</text>
</comment>
<accession>A0A5C1QTN5</accession>
<comment type="subcellular location">
    <subcellularLocation>
        <location evidence="6">Cytoplasm</location>
    </subcellularLocation>
</comment>
<dbReference type="EC" id="5.3.1.14" evidence="6 7"/>
<dbReference type="InterPro" id="IPR036237">
    <property type="entry name" value="Xyl_isomerase-like_sf"/>
</dbReference>
<name>A0A5C1QTN5_9SPIO</name>
<comment type="similarity">
    <text evidence="6">Belongs to the rhamnose isomerase family.</text>
</comment>
<keyword evidence="2 6" id="KW-0479">Metal-binding</keyword>
<comment type="catalytic activity">
    <reaction evidence="6">
        <text>L-rhamnopyranose = L-rhamnulose</text>
        <dbReference type="Rhea" id="RHEA:23160"/>
        <dbReference type="ChEBI" id="CHEBI:17897"/>
        <dbReference type="ChEBI" id="CHEBI:62346"/>
        <dbReference type="EC" id="5.3.1.14"/>
    </reaction>
</comment>
<keyword evidence="5 6" id="KW-0684">Rhamnose metabolism</keyword>
<dbReference type="GO" id="GO:0019324">
    <property type="term" value="P:L-lyxose metabolic process"/>
    <property type="evidence" value="ECO:0007669"/>
    <property type="project" value="TreeGrafter"/>
</dbReference>
<dbReference type="NCBIfam" id="NF002203">
    <property type="entry name" value="PRK01076.1"/>
    <property type="match status" value="1"/>
</dbReference>
<proteinExistence type="inferred from homology"/>
<dbReference type="GO" id="GO:0008740">
    <property type="term" value="F:L-rhamnose isomerase activity"/>
    <property type="evidence" value="ECO:0007669"/>
    <property type="project" value="UniProtKB-UniRule"/>
</dbReference>
<evidence type="ECO:0000256" key="6">
    <source>
        <dbReference type="HAMAP-Rule" id="MF_00541"/>
    </source>
</evidence>
<dbReference type="InterPro" id="IPR009308">
    <property type="entry name" value="Rhamnose_isomerase"/>
</dbReference>
<feature type="binding site" evidence="6">
    <location>
        <position position="298"/>
    </location>
    <ligand>
        <name>Mn(2+)</name>
        <dbReference type="ChEBI" id="CHEBI:29035"/>
    </ligand>
</feature>
<dbReference type="AlphaFoldDB" id="A0A5C1QTN5"/>
<evidence type="ECO:0000256" key="3">
    <source>
        <dbReference type="ARBA" id="ARBA00023211"/>
    </source>
</evidence>
<dbReference type="HAMAP" id="MF_00541">
    <property type="entry name" value="RhaA"/>
    <property type="match status" value="1"/>
</dbReference>
<dbReference type="NCBIfam" id="TIGR01748">
    <property type="entry name" value="rhaA"/>
    <property type="match status" value="1"/>
</dbReference>
<dbReference type="Gene3D" id="3.20.20.150">
    <property type="entry name" value="Divalent-metal-dependent TIM barrel enzymes"/>
    <property type="match status" value="1"/>
</dbReference>
<dbReference type="SUPFAM" id="SSF51658">
    <property type="entry name" value="Xylose isomerase-like"/>
    <property type="match status" value="1"/>
</dbReference>
<dbReference type="GO" id="GO:0030145">
    <property type="term" value="F:manganese ion binding"/>
    <property type="evidence" value="ECO:0007669"/>
    <property type="project" value="UniProtKB-UniRule"/>
</dbReference>
<evidence type="ECO:0000256" key="5">
    <source>
        <dbReference type="ARBA" id="ARBA00023308"/>
    </source>
</evidence>
<reference evidence="8 9" key="1">
    <citation type="submission" date="2019-02" db="EMBL/GenBank/DDBJ databases">
        <title>Complete Genome Sequence and Methylome Analysis of free living Spirochaetas.</title>
        <authorList>
            <person name="Fomenkov A."/>
            <person name="Dubinina G."/>
            <person name="Leshcheva N."/>
            <person name="Mikheeva N."/>
            <person name="Grabovich M."/>
            <person name="Vincze T."/>
            <person name="Roberts R.J."/>
        </authorList>
    </citation>
    <scope>NUCLEOTIDE SEQUENCE [LARGE SCALE GENOMIC DNA]</scope>
    <source>
        <strain evidence="8 9">K2</strain>
    </source>
</reference>
<dbReference type="UniPathway" id="UPA00541">
    <property type="reaction ID" value="UER00601"/>
</dbReference>
<evidence type="ECO:0000313" key="9">
    <source>
        <dbReference type="Proteomes" id="UP000324209"/>
    </source>
</evidence>
<dbReference type="GO" id="GO:0005737">
    <property type="term" value="C:cytoplasm"/>
    <property type="evidence" value="ECO:0007669"/>
    <property type="project" value="UniProtKB-SubCell"/>
</dbReference>
<organism evidence="8 9">
    <name type="scientific">Oceanispirochaeta crateris</name>
    <dbReference type="NCBI Taxonomy" id="2518645"/>
    <lineage>
        <taxon>Bacteria</taxon>
        <taxon>Pseudomonadati</taxon>
        <taxon>Spirochaetota</taxon>
        <taxon>Spirochaetia</taxon>
        <taxon>Spirochaetales</taxon>
        <taxon>Spirochaetaceae</taxon>
        <taxon>Oceanispirochaeta</taxon>
    </lineage>
</organism>
<evidence type="ECO:0000256" key="4">
    <source>
        <dbReference type="ARBA" id="ARBA00023235"/>
    </source>
</evidence>
<dbReference type="EMBL" id="CP036150">
    <property type="protein sequence ID" value="QEN09382.1"/>
    <property type="molecule type" value="Genomic_DNA"/>
</dbReference>
<dbReference type="PANTHER" id="PTHR30268">
    <property type="entry name" value="L-RHAMNOSE ISOMERASE"/>
    <property type="match status" value="1"/>
</dbReference>
<evidence type="ECO:0000256" key="1">
    <source>
        <dbReference type="ARBA" id="ARBA00022490"/>
    </source>
</evidence>
<protein>
    <recommendedName>
        <fullName evidence="6 7">L-rhamnose isomerase</fullName>
        <ecNumber evidence="6 7">5.3.1.14</ecNumber>
    </recommendedName>
</protein>
<sequence length="422" mass="47581">MKENTQKMYDLAKAMYAELGIDTDKAMESLKKVSLSLHCWQTDDVGGFETPDAELSGGGIQVTGNYPGKSGSIDEMRTDLDKAFSLIPGKHRLNLHSIYGEFGGRKVERDEIGPEHFQGWTAWAKERQIGLDYNGSFFSHPMAESGYTLSSKDKKVRDFWIRHGKKSREVAAYFGRELGTPSILNTWIPDGSKDLPVDRAGYREILKNSLDEVFSKDIPASEMKDAVETKLFGIGSEAYVVGSHEFYMGYAMSRKKMICLDLGHFHPTELIADKLSSIYQFFDEMLLHVSRPVRWDSDHVVILNDDIRYLTEELVRCGRIADTHIGLDFFDGTMNRIGAYAIGSRSTLKGLLLGYLEPTATLKKYDLEGNAFARLALMEQLKTMPAGAVWDYYCEQMNVPTESELIANVMDYEKSVLTGRSR</sequence>
<comment type="function">
    <text evidence="6">Catalyzes the interconversion of L-rhamnose and L-rhamnulose.</text>
</comment>
<dbReference type="RefSeq" id="WP_149487457.1">
    <property type="nucleotide sequence ID" value="NZ_CP036150.1"/>
</dbReference>
<feature type="binding site" evidence="6">
    <location>
        <position position="296"/>
    </location>
    <ligand>
        <name>Mn(2+)</name>
        <dbReference type="ChEBI" id="CHEBI:29035"/>
    </ligand>
</feature>
<evidence type="ECO:0000256" key="2">
    <source>
        <dbReference type="ARBA" id="ARBA00022723"/>
    </source>
</evidence>
<keyword evidence="3 6" id="KW-0464">Manganese</keyword>
<dbReference type="Proteomes" id="UP000324209">
    <property type="component" value="Chromosome"/>
</dbReference>
<evidence type="ECO:0000313" key="8">
    <source>
        <dbReference type="EMBL" id="QEN09382.1"/>
    </source>
</evidence>
<keyword evidence="4 6" id="KW-0413">Isomerase</keyword>
<dbReference type="KEGG" id="ock:EXM22_15870"/>
<comment type="cofactor">
    <cofactor evidence="6">
        <name>Mn(2+)</name>
        <dbReference type="ChEBI" id="CHEBI:29035"/>
    </cofactor>
    <text evidence="6">Binds 1 Mn(2+) ion per subunit.</text>
</comment>
<dbReference type="Pfam" id="PF06134">
    <property type="entry name" value="RhaA"/>
    <property type="match status" value="1"/>
</dbReference>
<dbReference type="InterPro" id="IPR050337">
    <property type="entry name" value="L-rhamnose_isomerase"/>
</dbReference>
<dbReference type="PANTHER" id="PTHR30268:SF0">
    <property type="entry name" value="L-RHAMNOSE ISOMERASE"/>
    <property type="match status" value="1"/>
</dbReference>
<dbReference type="OrthoDB" id="9766697at2"/>